<evidence type="ECO:0000256" key="5">
    <source>
        <dbReference type="ARBA" id="ARBA00022664"/>
    </source>
</evidence>
<comment type="similarity">
    <text evidence="2 11">Belongs to the RRM NCBP2 family.</text>
</comment>
<dbReference type="KEGG" id="mpp:MICPUCDRAFT_8712"/>
<accession>C1N757</accession>
<evidence type="ECO:0000256" key="10">
    <source>
        <dbReference type="PROSITE-ProRule" id="PRU00176"/>
    </source>
</evidence>
<evidence type="ECO:0000313" key="14">
    <source>
        <dbReference type="Proteomes" id="UP000001876"/>
    </source>
</evidence>
<dbReference type="RefSeq" id="XP_003063843.1">
    <property type="nucleotide sequence ID" value="XM_003063797.1"/>
</dbReference>
<evidence type="ECO:0000256" key="8">
    <source>
        <dbReference type="ARBA" id="ARBA00023187"/>
    </source>
</evidence>
<name>C1N757_MICPC</name>
<dbReference type="Pfam" id="PF00076">
    <property type="entry name" value="RRM_1"/>
    <property type="match status" value="1"/>
</dbReference>
<keyword evidence="8 11" id="KW-0508">mRNA splicing</keyword>
<dbReference type="SMART" id="SM00360">
    <property type="entry name" value="RRM"/>
    <property type="match status" value="1"/>
</dbReference>
<dbReference type="FunFam" id="3.30.70.330:FF:000538">
    <property type="entry name" value="Nuclear cap-binding protein subunit 2"/>
    <property type="match status" value="1"/>
</dbReference>
<dbReference type="OrthoDB" id="201398at2759"/>
<feature type="non-terminal residue" evidence="13">
    <location>
        <position position="147"/>
    </location>
</feature>
<evidence type="ECO:0000256" key="1">
    <source>
        <dbReference type="ARBA" id="ARBA00004123"/>
    </source>
</evidence>
<dbReference type="GO" id="GO:0000339">
    <property type="term" value="F:RNA cap binding"/>
    <property type="evidence" value="ECO:0007669"/>
    <property type="project" value="InterPro"/>
</dbReference>
<dbReference type="GO" id="GO:0045292">
    <property type="term" value="P:mRNA cis splicing, via spliceosome"/>
    <property type="evidence" value="ECO:0007669"/>
    <property type="project" value="InterPro"/>
</dbReference>
<evidence type="ECO:0000256" key="4">
    <source>
        <dbReference type="ARBA" id="ARBA00022448"/>
    </source>
</evidence>
<dbReference type="GO" id="GO:0005846">
    <property type="term" value="C:nuclear cap binding complex"/>
    <property type="evidence" value="ECO:0007669"/>
    <property type="project" value="InterPro"/>
</dbReference>
<keyword evidence="4" id="KW-0813">Transport</keyword>
<comment type="subcellular location">
    <subcellularLocation>
        <location evidence="1 11">Nucleus</location>
    </subcellularLocation>
</comment>
<dbReference type="OMA" id="DIRRIIM"/>
<dbReference type="EMBL" id="GG663749">
    <property type="protein sequence ID" value="EEH52216.1"/>
    <property type="molecule type" value="Genomic_DNA"/>
</dbReference>
<dbReference type="CDD" id="cd12240">
    <property type="entry name" value="RRM_NCBP2"/>
    <property type="match status" value="1"/>
</dbReference>
<evidence type="ECO:0000256" key="2">
    <source>
        <dbReference type="ARBA" id="ARBA00010725"/>
    </source>
</evidence>
<dbReference type="GO" id="GO:0005634">
    <property type="term" value="C:nucleus"/>
    <property type="evidence" value="ECO:0007669"/>
    <property type="project" value="UniProtKB-SubCell"/>
</dbReference>
<evidence type="ECO:0000256" key="11">
    <source>
        <dbReference type="RuleBase" id="RU364036"/>
    </source>
</evidence>
<organism evidence="14">
    <name type="scientific">Micromonas pusilla (strain CCMP1545)</name>
    <name type="common">Picoplanktonic green alga</name>
    <dbReference type="NCBI Taxonomy" id="564608"/>
    <lineage>
        <taxon>Eukaryota</taxon>
        <taxon>Viridiplantae</taxon>
        <taxon>Chlorophyta</taxon>
        <taxon>Mamiellophyceae</taxon>
        <taxon>Mamiellales</taxon>
        <taxon>Mamiellaceae</taxon>
        <taxon>Micromonas</taxon>
    </lineage>
</organism>
<evidence type="ECO:0000256" key="7">
    <source>
        <dbReference type="ARBA" id="ARBA00022884"/>
    </source>
</evidence>
<evidence type="ECO:0000256" key="9">
    <source>
        <dbReference type="ARBA" id="ARBA00023242"/>
    </source>
</evidence>
<proteinExistence type="inferred from homology"/>
<dbReference type="InterPro" id="IPR035979">
    <property type="entry name" value="RBD_domain_sf"/>
</dbReference>
<dbReference type="GO" id="GO:0006401">
    <property type="term" value="P:RNA catabolic process"/>
    <property type="evidence" value="ECO:0007669"/>
    <property type="project" value="UniProtKB-ARBA"/>
</dbReference>
<keyword evidence="6" id="KW-0509">mRNA transport</keyword>
<keyword evidence="9 11" id="KW-0539">Nucleus</keyword>
<evidence type="ECO:0000259" key="12">
    <source>
        <dbReference type="PROSITE" id="PS50102"/>
    </source>
</evidence>
<reference evidence="13 14" key="1">
    <citation type="journal article" date="2009" name="Science">
        <title>Green evolution and dynamic adaptations revealed by genomes of the marine picoeukaryotes Micromonas.</title>
        <authorList>
            <person name="Worden A.Z."/>
            <person name="Lee J.H."/>
            <person name="Mock T."/>
            <person name="Rouze P."/>
            <person name="Simmons M.P."/>
            <person name="Aerts A.L."/>
            <person name="Allen A.E."/>
            <person name="Cuvelier M.L."/>
            <person name="Derelle E."/>
            <person name="Everett M.V."/>
            <person name="Foulon E."/>
            <person name="Grimwood J."/>
            <person name="Gundlach H."/>
            <person name="Henrissat B."/>
            <person name="Napoli C."/>
            <person name="McDonald S.M."/>
            <person name="Parker M.S."/>
            <person name="Rombauts S."/>
            <person name="Salamov A."/>
            <person name="Von Dassow P."/>
            <person name="Badger J.H."/>
            <person name="Coutinho P.M."/>
            <person name="Demir E."/>
            <person name="Dubchak I."/>
            <person name="Gentemann C."/>
            <person name="Eikrem W."/>
            <person name="Gready J.E."/>
            <person name="John U."/>
            <person name="Lanier W."/>
            <person name="Lindquist E.A."/>
            <person name="Lucas S."/>
            <person name="Mayer K.F."/>
            <person name="Moreau H."/>
            <person name="Not F."/>
            <person name="Otillar R."/>
            <person name="Panaud O."/>
            <person name="Pangilinan J."/>
            <person name="Paulsen I."/>
            <person name="Piegu B."/>
            <person name="Poliakov A."/>
            <person name="Robbens S."/>
            <person name="Schmutz J."/>
            <person name="Toulza E."/>
            <person name="Wyss T."/>
            <person name="Zelensky A."/>
            <person name="Zhou K."/>
            <person name="Armbrust E.V."/>
            <person name="Bhattacharya D."/>
            <person name="Goodenough U.W."/>
            <person name="Van de Peer Y."/>
            <person name="Grigoriev I.V."/>
        </authorList>
    </citation>
    <scope>NUCLEOTIDE SEQUENCE [LARGE SCALE GENOMIC DNA]</scope>
    <source>
        <strain evidence="13 14">CCMP1545</strain>
    </source>
</reference>
<dbReference type="InterPro" id="IPR034148">
    <property type="entry name" value="NCBP2_RRM"/>
</dbReference>
<dbReference type="STRING" id="564608.C1N757"/>
<dbReference type="AlphaFoldDB" id="C1N757"/>
<dbReference type="GeneID" id="9689284"/>
<sequence length="147" mass="17009">MARLFLDQEPLTQYKDRSFQGSMDEYLEKLRTSTTLYVGNVSFFTTEEQIWELFAKVGVLRMIVMGLDKNAKTPCGFSFVEYHNRKDAEKAVKYLNGTKLDDREIRIDFDWGFVEGRQFGRGKSGGQVRDEFRTDYDAGRGGYGKLI</sequence>
<keyword evidence="7 10" id="KW-0694">RNA-binding</keyword>
<evidence type="ECO:0000256" key="6">
    <source>
        <dbReference type="ARBA" id="ARBA00022816"/>
    </source>
</evidence>
<feature type="domain" description="RRM" evidence="12">
    <location>
        <begin position="34"/>
        <end position="112"/>
    </location>
</feature>
<dbReference type="GO" id="GO:0051028">
    <property type="term" value="P:mRNA transport"/>
    <property type="evidence" value="ECO:0007669"/>
    <property type="project" value="UniProtKB-KW"/>
</dbReference>
<gene>
    <name evidence="13" type="ORF">MICPUCDRAFT_8712</name>
</gene>
<evidence type="ECO:0000313" key="13">
    <source>
        <dbReference type="EMBL" id="EEH52216.1"/>
    </source>
</evidence>
<dbReference type="PANTHER" id="PTHR18847:SF0">
    <property type="entry name" value="NUCLEAR CAP-BINDING PROTEIN SUBUNIT 2"/>
    <property type="match status" value="1"/>
</dbReference>
<dbReference type="InterPro" id="IPR027157">
    <property type="entry name" value="NCBP2"/>
</dbReference>
<dbReference type="PANTHER" id="PTHR18847">
    <property type="entry name" value="20 KD NUCLEAR CAP BINDING PROTEIN"/>
    <property type="match status" value="1"/>
</dbReference>
<keyword evidence="5 11" id="KW-0507">mRNA processing</keyword>
<dbReference type="SUPFAM" id="SSF54928">
    <property type="entry name" value="RNA-binding domain, RBD"/>
    <property type="match status" value="1"/>
</dbReference>
<dbReference type="InterPro" id="IPR012677">
    <property type="entry name" value="Nucleotide-bd_a/b_plait_sf"/>
</dbReference>
<protein>
    <recommendedName>
        <fullName evidence="3 11">Nuclear cap-binding protein subunit 2</fullName>
    </recommendedName>
    <alternativeName>
        <fullName evidence="11">20 kDa nuclear cap-binding protein</fullName>
    </alternativeName>
</protein>
<dbReference type="Proteomes" id="UP000001876">
    <property type="component" value="Unassembled WGS sequence"/>
</dbReference>
<dbReference type="Gene3D" id="3.30.70.330">
    <property type="match status" value="1"/>
</dbReference>
<dbReference type="eggNOG" id="KOG0121">
    <property type="taxonomic scope" value="Eukaryota"/>
</dbReference>
<dbReference type="PROSITE" id="PS50102">
    <property type="entry name" value="RRM"/>
    <property type="match status" value="1"/>
</dbReference>
<keyword evidence="14" id="KW-1185">Reference proteome</keyword>
<evidence type="ECO:0000256" key="3">
    <source>
        <dbReference type="ARBA" id="ARBA00019878"/>
    </source>
</evidence>
<dbReference type="InterPro" id="IPR000504">
    <property type="entry name" value="RRM_dom"/>
</dbReference>